<evidence type="ECO:0000256" key="4">
    <source>
        <dbReference type="PIRSR" id="PIRSR608264-1"/>
    </source>
</evidence>
<protein>
    <submittedName>
        <fullName evidence="8">Glycosyl hydrolases family 16</fullName>
    </submittedName>
</protein>
<gene>
    <name evidence="8" type="ORF">SAMN05444411_105148</name>
</gene>
<evidence type="ECO:0000259" key="7">
    <source>
        <dbReference type="PROSITE" id="PS51762"/>
    </source>
</evidence>
<evidence type="ECO:0000256" key="1">
    <source>
        <dbReference type="ARBA" id="ARBA00006865"/>
    </source>
</evidence>
<keyword evidence="2 8" id="KW-0378">Hydrolase</keyword>
<dbReference type="Proteomes" id="UP000199595">
    <property type="component" value="Unassembled WGS sequence"/>
</dbReference>
<evidence type="ECO:0000313" key="9">
    <source>
        <dbReference type="Proteomes" id="UP000199595"/>
    </source>
</evidence>
<feature type="chain" id="PRO_5011782289" evidence="6">
    <location>
        <begin position="22"/>
        <end position="336"/>
    </location>
</feature>
<keyword evidence="3" id="KW-0326">Glycosidase</keyword>
<feature type="region of interest" description="Disordered" evidence="5">
    <location>
        <begin position="24"/>
        <end position="59"/>
    </location>
</feature>
<dbReference type="InterPro" id="IPR050546">
    <property type="entry name" value="Glycosyl_Hydrlase_16"/>
</dbReference>
<dbReference type="EMBL" id="FNNJ01000005">
    <property type="protein sequence ID" value="SDX42461.1"/>
    <property type="molecule type" value="Genomic_DNA"/>
</dbReference>
<dbReference type="PANTHER" id="PTHR10963">
    <property type="entry name" value="GLYCOSYL HYDROLASE-RELATED"/>
    <property type="match status" value="1"/>
</dbReference>
<evidence type="ECO:0000256" key="6">
    <source>
        <dbReference type="SAM" id="SignalP"/>
    </source>
</evidence>
<keyword evidence="9" id="KW-1185">Reference proteome</keyword>
<feature type="domain" description="GH16" evidence="7">
    <location>
        <begin position="46"/>
        <end position="336"/>
    </location>
</feature>
<name>A0A1H3BL37_9FLAO</name>
<reference evidence="8 9" key="1">
    <citation type="submission" date="2016-10" db="EMBL/GenBank/DDBJ databases">
        <authorList>
            <person name="de Groot N.N."/>
        </authorList>
    </citation>
    <scope>NUCLEOTIDE SEQUENCE [LARGE SCALE GENOMIC DNA]</scope>
    <source>
        <strain evidence="8 9">DSM 24956</strain>
    </source>
</reference>
<sequence>MKLSNYFILLALISICISACSSNDDDSIPDPDPVVTPNPDPIPDPDPEPNADYPLSDQTNSGNWQLIEAVSDEFEGTKLDENKWLIQGRNGVFQSNFKGRAPSQFSTENIRLEDGMLKLETRWEPDYNFNPTHDKNGDPYENITTAAIITKSEFVYGYLEIKSKAADAEITSSFWATGNNTEFDFFEMFGNHKQATKKEKEKELWWSIHDWSSAGGGKTTYTEHQDLGFRVADDFHVYGYDWSPDGVKIYIDGQLFRDVSKETINAYDDTTNGGGNGANENFVVTKPIKLWLDQETFPWHGVPDSLEDLEANSPAGKKTDGIVDFEVEYVRVWQKK</sequence>
<dbReference type="PANTHER" id="PTHR10963:SF55">
    <property type="entry name" value="GLYCOSIDE HYDROLASE FAMILY 16 PROTEIN"/>
    <property type="match status" value="1"/>
</dbReference>
<dbReference type="RefSeq" id="WP_090123408.1">
    <property type="nucleotide sequence ID" value="NZ_FNNJ01000005.1"/>
</dbReference>
<dbReference type="Gene3D" id="2.60.120.200">
    <property type="match status" value="1"/>
</dbReference>
<proteinExistence type="inferred from homology"/>
<organism evidence="8 9">
    <name type="scientific">Lutibacter oricola</name>
    <dbReference type="NCBI Taxonomy" id="762486"/>
    <lineage>
        <taxon>Bacteria</taxon>
        <taxon>Pseudomonadati</taxon>
        <taxon>Bacteroidota</taxon>
        <taxon>Flavobacteriia</taxon>
        <taxon>Flavobacteriales</taxon>
        <taxon>Flavobacteriaceae</taxon>
        <taxon>Lutibacter</taxon>
    </lineage>
</organism>
<dbReference type="OrthoDB" id="973752at2"/>
<keyword evidence="6" id="KW-0732">Signal</keyword>
<dbReference type="GO" id="GO:0004553">
    <property type="term" value="F:hydrolase activity, hydrolyzing O-glycosyl compounds"/>
    <property type="evidence" value="ECO:0007669"/>
    <property type="project" value="InterPro"/>
</dbReference>
<evidence type="ECO:0000256" key="3">
    <source>
        <dbReference type="ARBA" id="ARBA00023295"/>
    </source>
</evidence>
<dbReference type="InterPro" id="IPR013320">
    <property type="entry name" value="ConA-like_dom_sf"/>
</dbReference>
<evidence type="ECO:0000313" key="8">
    <source>
        <dbReference type="EMBL" id="SDX42461.1"/>
    </source>
</evidence>
<feature type="compositionally biased region" description="Pro residues" evidence="5">
    <location>
        <begin position="30"/>
        <end position="42"/>
    </location>
</feature>
<evidence type="ECO:0000256" key="5">
    <source>
        <dbReference type="SAM" id="MobiDB-lite"/>
    </source>
</evidence>
<dbReference type="STRING" id="762486.SAMN05444411_105148"/>
<dbReference type="PROSITE" id="PS51762">
    <property type="entry name" value="GH16_2"/>
    <property type="match status" value="1"/>
</dbReference>
<feature type="active site" description="Proton donor" evidence="4">
    <location>
        <position position="187"/>
    </location>
</feature>
<dbReference type="InterPro" id="IPR008264">
    <property type="entry name" value="Beta_glucanase"/>
</dbReference>
<dbReference type="InterPro" id="IPR000757">
    <property type="entry name" value="Beta-glucanase-like"/>
</dbReference>
<feature type="active site" description="Nucleophile" evidence="4">
    <location>
        <position position="182"/>
    </location>
</feature>
<evidence type="ECO:0000256" key="2">
    <source>
        <dbReference type="ARBA" id="ARBA00022801"/>
    </source>
</evidence>
<feature type="signal peptide" evidence="6">
    <location>
        <begin position="1"/>
        <end position="21"/>
    </location>
</feature>
<comment type="similarity">
    <text evidence="1">Belongs to the glycosyl hydrolase 16 family.</text>
</comment>
<dbReference type="AlphaFoldDB" id="A0A1H3BL37"/>
<dbReference type="Pfam" id="PF00722">
    <property type="entry name" value="Glyco_hydro_16"/>
    <property type="match status" value="1"/>
</dbReference>
<dbReference type="SUPFAM" id="SSF49899">
    <property type="entry name" value="Concanavalin A-like lectins/glucanases"/>
    <property type="match status" value="1"/>
</dbReference>
<dbReference type="GO" id="GO:0005975">
    <property type="term" value="P:carbohydrate metabolic process"/>
    <property type="evidence" value="ECO:0007669"/>
    <property type="project" value="InterPro"/>
</dbReference>
<accession>A0A1H3BL37</accession>
<dbReference type="PRINTS" id="PR00737">
    <property type="entry name" value="GLHYDRLASE16"/>
</dbReference>